<evidence type="ECO:0000313" key="2">
    <source>
        <dbReference type="EMBL" id="PTU32730.1"/>
    </source>
</evidence>
<accession>A0A2T5MJH0</accession>
<evidence type="ECO:0000256" key="1">
    <source>
        <dbReference type="SAM" id="SignalP"/>
    </source>
</evidence>
<name>A0A2T5MJH0_9GAMM</name>
<keyword evidence="3" id="KW-1185">Reference proteome</keyword>
<keyword evidence="1" id="KW-0732">Signal</keyword>
<protein>
    <recommendedName>
        <fullName evidence="4">DUF3613 domain-containing protein</fullName>
    </recommendedName>
</protein>
<proteinExistence type="predicted"/>
<gene>
    <name evidence="2" type="ORF">CJD38_00975</name>
</gene>
<evidence type="ECO:0000313" key="3">
    <source>
        <dbReference type="Proteomes" id="UP000244248"/>
    </source>
</evidence>
<dbReference type="InterPro" id="IPR022053">
    <property type="entry name" value="DUF3613"/>
</dbReference>
<comment type="caution">
    <text evidence="2">The sequence shown here is derived from an EMBL/GenBank/DDBJ whole genome shotgun (WGS) entry which is preliminary data.</text>
</comment>
<dbReference type="Proteomes" id="UP000244248">
    <property type="component" value="Unassembled WGS sequence"/>
</dbReference>
<dbReference type="Pfam" id="PF12266">
    <property type="entry name" value="DUF3613"/>
    <property type="match status" value="1"/>
</dbReference>
<organism evidence="2 3">
    <name type="scientific">Stenotrophobium rhamnosiphilum</name>
    <dbReference type="NCBI Taxonomy" id="2029166"/>
    <lineage>
        <taxon>Bacteria</taxon>
        <taxon>Pseudomonadati</taxon>
        <taxon>Pseudomonadota</taxon>
        <taxon>Gammaproteobacteria</taxon>
        <taxon>Nevskiales</taxon>
        <taxon>Nevskiaceae</taxon>
        <taxon>Stenotrophobium</taxon>
    </lineage>
</organism>
<feature type="signal peptide" evidence="1">
    <location>
        <begin position="1"/>
        <end position="18"/>
    </location>
</feature>
<dbReference type="EMBL" id="QANS01000001">
    <property type="protein sequence ID" value="PTU32730.1"/>
    <property type="molecule type" value="Genomic_DNA"/>
</dbReference>
<feature type="chain" id="PRO_5015673221" description="DUF3613 domain-containing protein" evidence="1">
    <location>
        <begin position="19"/>
        <end position="90"/>
    </location>
</feature>
<sequence>MNKLLMILVLTIPFAAMADDKAAYKLGDEVHAWTDLQKSGAASNPAVQPMPGEIADKVYDRYLKTFDYPIPQTFDRESFVGGSSGGSGGQ</sequence>
<reference evidence="2 3" key="1">
    <citation type="submission" date="2018-04" db="EMBL/GenBank/DDBJ databases">
        <title>Novel species isolated from glacier.</title>
        <authorList>
            <person name="Liu Q."/>
            <person name="Xin Y.-H."/>
        </authorList>
    </citation>
    <scope>NUCLEOTIDE SEQUENCE [LARGE SCALE GENOMIC DNA]</scope>
    <source>
        <strain evidence="2 3">GT1R17</strain>
    </source>
</reference>
<dbReference type="AlphaFoldDB" id="A0A2T5MJH0"/>
<evidence type="ECO:0008006" key="4">
    <source>
        <dbReference type="Google" id="ProtNLM"/>
    </source>
</evidence>